<dbReference type="InterPro" id="IPR000184">
    <property type="entry name" value="Bac_surfAg_D15"/>
</dbReference>
<dbReference type="Proteomes" id="UP000887320">
    <property type="component" value="Unassembled WGS sequence"/>
</dbReference>
<reference evidence="6" key="1">
    <citation type="submission" date="2021-07" db="EMBL/GenBank/DDBJ databases">
        <authorList>
            <person name="Fernandez M."/>
            <person name="Pereira P."/>
            <person name="Torres Tejerizo G.A."/>
            <person name="Gonzalez P."/>
            <person name="Agostini E."/>
        </authorList>
    </citation>
    <scope>NUCLEOTIDE SEQUENCE</scope>
    <source>
        <strain evidence="6">SFC 500-1A</strain>
    </source>
</reference>
<name>A0A8X8KGF7_ACIGI</name>
<feature type="domain" description="Bacterial surface antigen (D15)" evidence="4">
    <location>
        <begin position="611"/>
        <end position="912"/>
    </location>
</feature>
<dbReference type="AlphaFoldDB" id="A0A8X8KGF7"/>
<feature type="compositionally biased region" description="Low complexity" evidence="3">
    <location>
        <begin position="56"/>
        <end position="69"/>
    </location>
</feature>
<evidence type="ECO:0000313" key="6">
    <source>
        <dbReference type="EMBL" id="MCF0266021.1"/>
    </source>
</evidence>
<feature type="region of interest" description="Disordered" evidence="3">
    <location>
        <begin position="51"/>
        <end position="72"/>
    </location>
</feature>
<evidence type="ECO:0000313" key="7">
    <source>
        <dbReference type="Proteomes" id="UP000887320"/>
    </source>
</evidence>
<dbReference type="Pfam" id="PF17243">
    <property type="entry name" value="POTRA_TamA_1"/>
    <property type="match status" value="1"/>
</dbReference>
<dbReference type="RefSeq" id="WP_234623967.1">
    <property type="nucleotide sequence ID" value="NZ_JAHWXT010000006.1"/>
</dbReference>
<feature type="domain" description="TamA POTRA" evidence="5">
    <location>
        <begin position="256"/>
        <end position="325"/>
    </location>
</feature>
<comment type="caution">
    <text evidence="6">The sequence shown here is derived from an EMBL/GenBank/DDBJ whole genome shotgun (WGS) entry which is preliminary data.</text>
</comment>
<comment type="subcellular location">
    <subcellularLocation>
        <location evidence="1">Membrane</location>
    </subcellularLocation>
</comment>
<evidence type="ECO:0000256" key="3">
    <source>
        <dbReference type="SAM" id="MobiDB-lite"/>
    </source>
</evidence>
<organism evidence="6 7">
    <name type="scientific">Acinetobacter guillouiae</name>
    <name type="common">Acinetobacter genomosp. 11</name>
    <dbReference type="NCBI Taxonomy" id="106649"/>
    <lineage>
        <taxon>Bacteria</taxon>
        <taxon>Pseudomonadati</taxon>
        <taxon>Pseudomonadota</taxon>
        <taxon>Gammaproteobacteria</taxon>
        <taxon>Moraxellales</taxon>
        <taxon>Moraxellaceae</taxon>
        <taxon>Acinetobacter</taxon>
    </lineage>
</organism>
<accession>A0A8X8KGF7</accession>
<sequence length="914" mass="101725">MPAKINFKKSVLSHSVHLHFDRYHINKLICSSVFLSVFAIPVSYADQIQSNQNLPSSSETISTSSEKISNTQEQLESAAIQQGVPNEKIDQLDQKIQQAQQTDQVDSVKMLEQQEKNMGVQDDFKPIQFEDLEELPAVAVDQSLANEIYKVAEDAKTDAQNFRNGVTKAPQVEVTNATQQELNEITQAPVNVDQLIQTIRADNKISVEENQSGKTLVDNTQSNTDEEKAKPGFFKSLVNKIRGPQDNGVPIPKIGVSVTGAPTVLATNLKAKLGTFTQEAYSDFNGSVPQLRTLAVQAAQAVGYYNAEFKFTKIDDTHLGVKVTPHDPVKVAEQNIEFTGAGSKLAQFQVIGVLPDLEEGDILNHGAYESTKSRIVDAASNNGFFDGYWRLHDVKVEQPQNKAKIDLKYETGDRYKLEDVEFRMSDPSKPLPIDLKILKTLAPWEDGADYTAWRVNGLANNLTNSRYFNYTLVDAIKPDAIVKPLELPADLQALVDQQKITETTLSAQTNADKAHLSDKEVTQNVVNENQFAGTQGEEVNPNFKQLQAQQKEKESDDDLLKDQARENKKIPVIVTLNADRLNSLETGIGYGTDTGVRLRSQYRRAIVNHLGHSFDANMELSQIRQAIDARYNIPYKHPLNDYFSLVAGYERETRDGIGNDMDLVIESAVAGVDRIIKGSRKEWQHILGVRYRLDRVTQNGPVDIANIPDAFLIPGSNQEQQSLLLGYEATKTTSDNRINPTRGYKQSYKIQLGSKSLLSDTDMAITSADWKGLYSFGQNDNHQVVGGLNVGYIFAKDFEQVPYNLRYFAGGDQSLRGFDYKSLSPTEYGYKVGGQGLAVGSLEYNYQFKEGWRGAIFSDFGNAYDKSFSNDTQYSLGLGIRWKSPIGPIRIDVASGVSDPARPIRLHFFIGSQL</sequence>
<evidence type="ECO:0000259" key="4">
    <source>
        <dbReference type="Pfam" id="PF01103"/>
    </source>
</evidence>
<evidence type="ECO:0000256" key="2">
    <source>
        <dbReference type="ARBA" id="ARBA00023136"/>
    </source>
</evidence>
<dbReference type="GO" id="GO:0019867">
    <property type="term" value="C:outer membrane"/>
    <property type="evidence" value="ECO:0007669"/>
    <property type="project" value="InterPro"/>
</dbReference>
<keyword evidence="2" id="KW-0472">Membrane</keyword>
<dbReference type="InterPro" id="IPR035243">
    <property type="entry name" value="TamA_POTRA_Dom_1"/>
</dbReference>
<dbReference type="Pfam" id="PF01103">
    <property type="entry name" value="Omp85"/>
    <property type="match status" value="1"/>
</dbReference>
<proteinExistence type="predicted"/>
<gene>
    <name evidence="6" type="ORF">KW868_16360</name>
</gene>
<dbReference type="Gene3D" id="2.40.160.50">
    <property type="entry name" value="membrane protein fhac: a member of the omp85/tpsb transporter family"/>
    <property type="match status" value="1"/>
</dbReference>
<evidence type="ECO:0000256" key="1">
    <source>
        <dbReference type="ARBA" id="ARBA00004370"/>
    </source>
</evidence>
<dbReference type="Gene3D" id="3.10.20.310">
    <property type="entry name" value="membrane protein fhac"/>
    <property type="match status" value="1"/>
</dbReference>
<protein>
    <submittedName>
        <fullName evidence="6">BamA/TamA family outer membrane protein</fullName>
    </submittedName>
</protein>
<dbReference type="EMBL" id="JAHWXT010000006">
    <property type="protein sequence ID" value="MCF0266021.1"/>
    <property type="molecule type" value="Genomic_DNA"/>
</dbReference>
<evidence type="ECO:0000259" key="5">
    <source>
        <dbReference type="Pfam" id="PF17243"/>
    </source>
</evidence>